<dbReference type="AlphaFoldDB" id="D5H7W6"/>
<reference evidence="3" key="2">
    <citation type="submission" date="2010-04" db="EMBL/GenBank/DDBJ databases">
        <title>Genome sequence of Salinibacter ruber M8.</title>
        <authorList>
            <consortium name="Genoscope"/>
        </authorList>
    </citation>
    <scope>NUCLEOTIDE SEQUENCE [LARGE SCALE GENOMIC DNA]</scope>
    <source>
        <strain evidence="3">M8</strain>
    </source>
</reference>
<dbReference type="InterPro" id="IPR037359">
    <property type="entry name" value="NST/OST"/>
</dbReference>
<dbReference type="EMBL" id="FP565814">
    <property type="protein sequence ID" value="CBH24121.1"/>
    <property type="molecule type" value="Genomic_DNA"/>
</dbReference>
<dbReference type="PANTHER" id="PTHR10605">
    <property type="entry name" value="HEPARAN SULFATE SULFOTRANSFERASE"/>
    <property type="match status" value="1"/>
</dbReference>
<dbReference type="Proteomes" id="UP000000933">
    <property type="component" value="Chromosome"/>
</dbReference>
<dbReference type="SUPFAM" id="SSF52540">
    <property type="entry name" value="P-loop containing nucleoside triphosphate hydrolases"/>
    <property type="match status" value="1"/>
</dbReference>
<dbReference type="InterPro" id="IPR027417">
    <property type="entry name" value="P-loop_NTPase"/>
</dbReference>
<organism evidence="2 3">
    <name type="scientific">Salinibacter ruber (strain M8)</name>
    <dbReference type="NCBI Taxonomy" id="761659"/>
    <lineage>
        <taxon>Bacteria</taxon>
        <taxon>Pseudomonadati</taxon>
        <taxon>Rhodothermota</taxon>
        <taxon>Rhodothermia</taxon>
        <taxon>Rhodothermales</taxon>
        <taxon>Salinibacteraceae</taxon>
        <taxon>Salinibacter</taxon>
    </lineage>
</organism>
<dbReference type="Pfam" id="PF13469">
    <property type="entry name" value="Sulfotransfer_3"/>
    <property type="match status" value="1"/>
</dbReference>
<evidence type="ECO:0000313" key="3">
    <source>
        <dbReference type="Proteomes" id="UP000000933"/>
    </source>
</evidence>
<protein>
    <submittedName>
        <fullName evidence="2">Sulfotransferase protein</fullName>
    </submittedName>
</protein>
<dbReference type="HOGENOM" id="CLU_017703_1_1_10"/>
<keyword evidence="1" id="KW-0808">Transferase</keyword>
<gene>
    <name evidence="2" type="ordered locus">SRM_01200</name>
</gene>
<accession>D5H7W6</accession>
<proteinExistence type="predicted"/>
<evidence type="ECO:0000313" key="2">
    <source>
        <dbReference type="EMBL" id="CBH24121.1"/>
    </source>
</evidence>
<evidence type="ECO:0000256" key="1">
    <source>
        <dbReference type="ARBA" id="ARBA00022679"/>
    </source>
</evidence>
<dbReference type="Gene3D" id="3.40.50.300">
    <property type="entry name" value="P-loop containing nucleotide triphosphate hydrolases"/>
    <property type="match status" value="1"/>
</dbReference>
<dbReference type="KEGG" id="srm:SRM_01200"/>
<sequence length="337" mass="38472">MKHPASGMLDPATRTPPSLPDFIIGGAMKSATSSLHHLLSNHEQVYLPDGETHFFCMDDPVQHSGFFFPARAPSQRAPDYDRHGETNLDWYRQLFEPAHPDQCVGDYSSTYLPAPDAPLRIKRLLPDVKLLFMLRNPVDRTYSHYWHRVKTGRAVHGFEYELQHGPSTLLLRSFYKPQLERYFDFFPEDQVKVILFERFVDHTQAVVDEVCSFLGLETAVDVAGVDAHQNRSPVPRWPGLQLLLNYCTTGIETRSEGQLPYPAQPQSSYALQGLVHHLRQLNLTPRRPPPMNDSVRACLEQIFARKNQDLGTLLGVDLTSYWPFLRKQHDEPAETAA</sequence>
<name>D5H7W6_SALRM</name>
<dbReference type="GO" id="GO:0008146">
    <property type="term" value="F:sulfotransferase activity"/>
    <property type="evidence" value="ECO:0007669"/>
    <property type="project" value="InterPro"/>
</dbReference>
<reference evidence="2 3" key="1">
    <citation type="journal article" date="2010" name="ISME J.">
        <title>Fine-scale evolution: genomic, phenotypic and ecological differentiation in two coexisting Salinibacter ruber strains.</title>
        <authorList>
            <person name="Pena A."/>
            <person name="Teeling H."/>
            <person name="Huerta-Cepas J."/>
            <person name="Santos F."/>
            <person name="Yarza P."/>
            <person name="Brito-Echeverria J."/>
            <person name="Lucio M."/>
            <person name="Schmitt-Kopplin P."/>
            <person name="Meseguer I."/>
            <person name="Schenowitz C."/>
            <person name="Dossat C."/>
            <person name="Barbe V."/>
            <person name="Dopazo J."/>
            <person name="Rossello-Mora R."/>
            <person name="Schuler M."/>
            <person name="Glockner F.O."/>
            <person name="Amann R."/>
            <person name="Gabaldon T."/>
            <person name="Anton J."/>
        </authorList>
    </citation>
    <scope>NUCLEOTIDE SEQUENCE [LARGE SCALE GENOMIC DNA]</scope>
    <source>
        <strain evidence="2 3">M8</strain>
    </source>
</reference>
<dbReference type="PANTHER" id="PTHR10605:SF56">
    <property type="entry name" value="BIFUNCTIONAL HEPARAN SULFATE N-DEACETYLASE_N-SULFOTRANSFERASE"/>
    <property type="match status" value="1"/>
</dbReference>